<dbReference type="InterPro" id="IPR050815">
    <property type="entry name" value="TF_fung"/>
</dbReference>
<accession>A0AAW0RUW3</accession>
<dbReference type="GO" id="GO:0003677">
    <property type="term" value="F:DNA binding"/>
    <property type="evidence" value="ECO:0007669"/>
    <property type="project" value="InterPro"/>
</dbReference>
<protein>
    <recommendedName>
        <fullName evidence="7">Zn(2)-C6 fungal-type domain-containing protein</fullName>
    </recommendedName>
</protein>
<dbReference type="PANTHER" id="PTHR47338:SF5">
    <property type="entry name" value="ZN(II)2CYS6 TRANSCRIPTION FACTOR (EUROFUNG)"/>
    <property type="match status" value="1"/>
</dbReference>
<gene>
    <name evidence="8" type="ORF">G3M48_003630</name>
</gene>
<feature type="compositionally biased region" description="Low complexity" evidence="6">
    <location>
        <begin position="679"/>
        <end position="692"/>
    </location>
</feature>
<evidence type="ECO:0000313" key="8">
    <source>
        <dbReference type="EMBL" id="KAK8146063.1"/>
    </source>
</evidence>
<dbReference type="CDD" id="cd12148">
    <property type="entry name" value="fungal_TF_MHR"/>
    <property type="match status" value="1"/>
</dbReference>
<feature type="compositionally biased region" description="Basic and acidic residues" evidence="6">
    <location>
        <begin position="77"/>
        <end position="88"/>
    </location>
</feature>
<keyword evidence="9" id="KW-1185">Reference proteome</keyword>
<organism evidence="8 9">
    <name type="scientific">Beauveria asiatica</name>
    <dbReference type="NCBI Taxonomy" id="1069075"/>
    <lineage>
        <taxon>Eukaryota</taxon>
        <taxon>Fungi</taxon>
        <taxon>Dikarya</taxon>
        <taxon>Ascomycota</taxon>
        <taxon>Pezizomycotina</taxon>
        <taxon>Sordariomycetes</taxon>
        <taxon>Hypocreomycetidae</taxon>
        <taxon>Hypocreales</taxon>
        <taxon>Cordycipitaceae</taxon>
        <taxon>Beauveria</taxon>
    </lineage>
</organism>
<evidence type="ECO:0000256" key="4">
    <source>
        <dbReference type="ARBA" id="ARBA00023163"/>
    </source>
</evidence>
<dbReference type="GO" id="GO:0000981">
    <property type="term" value="F:DNA-binding transcription factor activity, RNA polymerase II-specific"/>
    <property type="evidence" value="ECO:0007669"/>
    <property type="project" value="InterPro"/>
</dbReference>
<comment type="subcellular location">
    <subcellularLocation>
        <location evidence="1">Nucleus</location>
    </subcellularLocation>
</comment>
<feature type="region of interest" description="Disordered" evidence="6">
    <location>
        <begin position="614"/>
        <end position="700"/>
    </location>
</feature>
<feature type="region of interest" description="Disordered" evidence="6">
    <location>
        <begin position="750"/>
        <end position="771"/>
    </location>
</feature>
<evidence type="ECO:0000313" key="9">
    <source>
        <dbReference type="Proteomes" id="UP001397290"/>
    </source>
</evidence>
<dbReference type="GO" id="GO:0006351">
    <property type="term" value="P:DNA-templated transcription"/>
    <property type="evidence" value="ECO:0007669"/>
    <property type="project" value="InterPro"/>
</dbReference>
<feature type="compositionally biased region" description="Polar residues" evidence="6">
    <location>
        <begin position="641"/>
        <end position="678"/>
    </location>
</feature>
<dbReference type="PROSITE" id="PS50048">
    <property type="entry name" value="ZN2_CY6_FUNGAL_2"/>
    <property type="match status" value="1"/>
</dbReference>
<dbReference type="PANTHER" id="PTHR47338">
    <property type="entry name" value="ZN(II)2CYS6 TRANSCRIPTION FACTOR (EUROFUNG)-RELATED"/>
    <property type="match status" value="1"/>
</dbReference>
<dbReference type="InterPro" id="IPR001138">
    <property type="entry name" value="Zn2Cys6_DnaBD"/>
</dbReference>
<keyword evidence="2" id="KW-0479">Metal-binding</keyword>
<evidence type="ECO:0000259" key="7">
    <source>
        <dbReference type="PROSITE" id="PS50048"/>
    </source>
</evidence>
<evidence type="ECO:0000256" key="2">
    <source>
        <dbReference type="ARBA" id="ARBA00022723"/>
    </source>
</evidence>
<dbReference type="Proteomes" id="UP001397290">
    <property type="component" value="Unassembled WGS sequence"/>
</dbReference>
<keyword evidence="5" id="KW-0539">Nucleus</keyword>
<dbReference type="Pfam" id="PF04082">
    <property type="entry name" value="Fungal_trans"/>
    <property type="match status" value="1"/>
</dbReference>
<dbReference type="SUPFAM" id="SSF57701">
    <property type="entry name" value="Zn2/Cys6 DNA-binding domain"/>
    <property type="match status" value="1"/>
</dbReference>
<comment type="caution">
    <text evidence="8">The sequence shown here is derived from an EMBL/GenBank/DDBJ whole genome shotgun (WGS) entry which is preliminary data.</text>
</comment>
<name>A0AAW0RUW3_9HYPO</name>
<evidence type="ECO:0000256" key="6">
    <source>
        <dbReference type="SAM" id="MobiDB-lite"/>
    </source>
</evidence>
<keyword evidence="3" id="KW-0805">Transcription regulation</keyword>
<proteinExistence type="predicted"/>
<dbReference type="EMBL" id="JAAHCF010000236">
    <property type="protein sequence ID" value="KAK8146063.1"/>
    <property type="molecule type" value="Genomic_DNA"/>
</dbReference>
<reference evidence="8 9" key="1">
    <citation type="submission" date="2020-02" db="EMBL/GenBank/DDBJ databases">
        <title>Comparative genomics of the hypocrealean fungal genus Beauvera.</title>
        <authorList>
            <person name="Showalter D.N."/>
            <person name="Bushley K.E."/>
            <person name="Rehner S.A."/>
        </authorList>
    </citation>
    <scope>NUCLEOTIDE SEQUENCE [LARGE SCALE GENOMIC DNA]</scope>
    <source>
        <strain evidence="8 9">ARSEF4384</strain>
    </source>
</reference>
<feature type="region of interest" description="Disordered" evidence="6">
    <location>
        <begin position="77"/>
        <end position="135"/>
    </location>
</feature>
<feature type="compositionally biased region" description="Basic and acidic residues" evidence="6">
    <location>
        <begin position="103"/>
        <end position="120"/>
    </location>
</feature>
<dbReference type="InterPro" id="IPR036864">
    <property type="entry name" value="Zn2-C6_fun-type_DNA-bd_sf"/>
</dbReference>
<feature type="region of interest" description="Disordered" evidence="6">
    <location>
        <begin position="1"/>
        <end position="50"/>
    </location>
</feature>
<dbReference type="SMART" id="SM00906">
    <property type="entry name" value="Fungal_trans"/>
    <property type="match status" value="1"/>
</dbReference>
<evidence type="ECO:0000256" key="5">
    <source>
        <dbReference type="ARBA" id="ARBA00023242"/>
    </source>
</evidence>
<evidence type="ECO:0000256" key="3">
    <source>
        <dbReference type="ARBA" id="ARBA00023015"/>
    </source>
</evidence>
<dbReference type="GO" id="GO:0008270">
    <property type="term" value="F:zinc ion binding"/>
    <property type="evidence" value="ECO:0007669"/>
    <property type="project" value="InterPro"/>
</dbReference>
<dbReference type="GO" id="GO:0005634">
    <property type="term" value="C:nucleus"/>
    <property type="evidence" value="ECO:0007669"/>
    <property type="project" value="UniProtKB-SubCell"/>
</dbReference>
<keyword evidence="4" id="KW-0804">Transcription</keyword>
<dbReference type="InterPro" id="IPR007219">
    <property type="entry name" value="XnlR_reg_dom"/>
</dbReference>
<feature type="compositionally biased region" description="Low complexity" evidence="6">
    <location>
        <begin position="1"/>
        <end position="40"/>
    </location>
</feature>
<evidence type="ECO:0000256" key="1">
    <source>
        <dbReference type="ARBA" id="ARBA00004123"/>
    </source>
</evidence>
<sequence>MDPGANASSYAGSALGSTAASSVASTSPTAHVSASPSTSTQLPAASAAPSKTAIKRRAAIACRACRRLRRKCIHDKGKPPCKSCRESGPEAATECEFPSRGQPDLDRDYRHPRTRAEKPKGAAGKAKRLEEPPADPWDGLPPLDELIDGVNRFTRYYFQLGFLPKRQYPEKLRKSLYECNLFLLLSILSVSARMTPALSARYGSGVKAAEFFMERASRMALAQVYALPSLELCQAFYLLSIAQHGSGLRNNSYMNMGVAIRMATLMMLHREETYKLCNPTREAIMVAESARRTIWMLHSQDNLHSGPVSPVALSAADITTLLPCDEDDFANGVQPTSRAALAGTQPAKDDPALISDRNRSLFATLMQIHNLWRTVGRSTVHETRSSTPWDPKSEFAKMATTLKEWEESLPPNHLFSHELLRQYKNVGEDLAYLCVTMMTRLCNIVLRRPYLVELIQNSKQTRQQPFFSNLSLDLFRNVRWLYEQIEAQFTDRTPDESVGAQIASFCVYSCGLFSTYLCKYPEICPDASIAQKGPDMLKRTINILNESKEVWPLASRWAESLEKFSRDPKLTLLTTEGSMNDGKDPIPTAIRPLPPPISKSAESVAAVAAMPDRALPVPGTQPGSAASNLMGAPRHDPIQSPLGSSTHGQPQTNLHYANQMNQPHSSPIQQFQPPQHNRSYLSQYQTSQSLQSRPDAHPAPLQFGGPHHHHQVPILRAVTNPADSNTAQANHQLSNTADMAPRWPLAGVAAPSPVPAHLGRRQQQQQQQQSDAVTVLIPSFATLPPQQQQQGYMANNLMLGQVIPGLSSHQPPLLDGFENELLFQFDGEHDPHTSLPFDQWQPTNIYTYTPGVYDQLMDTTT</sequence>
<dbReference type="AlphaFoldDB" id="A0AAW0RUW3"/>
<feature type="domain" description="Zn(2)-C6 fungal-type" evidence="7">
    <location>
        <begin position="61"/>
        <end position="97"/>
    </location>
</feature>